<name>A0A2M7IE51_9BACT</name>
<comment type="subunit">
    <text evidence="2">Monomer. Binds 30S ribosomal subunits, but not 50S ribosomal subunits or 70S ribosomes.</text>
</comment>
<dbReference type="Pfam" id="PF02033">
    <property type="entry name" value="RBFA"/>
    <property type="match status" value="1"/>
</dbReference>
<comment type="similarity">
    <text evidence="2">Belongs to the RbfA family.</text>
</comment>
<dbReference type="PROSITE" id="PS01319">
    <property type="entry name" value="RBFA"/>
    <property type="match status" value="1"/>
</dbReference>
<dbReference type="InterPro" id="IPR015946">
    <property type="entry name" value="KH_dom-like_a/b"/>
</dbReference>
<dbReference type="GO" id="GO:0005829">
    <property type="term" value="C:cytosol"/>
    <property type="evidence" value="ECO:0007669"/>
    <property type="project" value="TreeGrafter"/>
</dbReference>
<dbReference type="GO" id="GO:0043024">
    <property type="term" value="F:ribosomal small subunit binding"/>
    <property type="evidence" value="ECO:0007669"/>
    <property type="project" value="TreeGrafter"/>
</dbReference>
<dbReference type="PANTHER" id="PTHR33515">
    <property type="entry name" value="RIBOSOME-BINDING FACTOR A, CHLOROPLASTIC-RELATED"/>
    <property type="match status" value="1"/>
</dbReference>
<evidence type="ECO:0000313" key="3">
    <source>
        <dbReference type="EMBL" id="PIW74806.1"/>
    </source>
</evidence>
<dbReference type="InterPro" id="IPR020053">
    <property type="entry name" value="Ribosome-bd_factorA_CS"/>
</dbReference>
<dbReference type="EMBL" id="PFGW01000016">
    <property type="protein sequence ID" value="PIW74806.1"/>
    <property type="molecule type" value="Genomic_DNA"/>
</dbReference>
<dbReference type="InterPro" id="IPR023799">
    <property type="entry name" value="RbfA_dom_sf"/>
</dbReference>
<dbReference type="Proteomes" id="UP000231673">
    <property type="component" value="Unassembled WGS sequence"/>
</dbReference>
<sequence length="122" mass="14161">MSLRTEKVNELLRHEVSRLLFKKVDLSHVFITVIGVETSPDLRQAKVKISVIPAEKKQDALKIISRNIFDIQQEINKKLYMKPVPKLRFEIDKVEEKAQQIEKLLGKIKSGARLKNNQDKVE</sequence>
<reference evidence="4" key="1">
    <citation type="submission" date="2017-09" db="EMBL/GenBank/DDBJ databases">
        <title>Depth-based differentiation of microbial function through sediment-hosted aquifers and enrichment of novel symbionts in the deep terrestrial subsurface.</title>
        <authorList>
            <person name="Probst A.J."/>
            <person name="Ladd B."/>
            <person name="Jarett J.K."/>
            <person name="Geller-Mcgrath D.E."/>
            <person name="Sieber C.M.K."/>
            <person name="Emerson J.B."/>
            <person name="Anantharaman K."/>
            <person name="Thomas B.C."/>
            <person name="Malmstrom R."/>
            <person name="Stieglmeier M."/>
            <person name="Klingl A."/>
            <person name="Woyke T."/>
            <person name="Ryan C.M."/>
            <person name="Banfield J.F."/>
        </authorList>
    </citation>
    <scope>NUCLEOTIDE SEQUENCE [LARGE SCALE GENOMIC DNA]</scope>
</reference>
<gene>
    <name evidence="2" type="primary">rbfA</name>
    <name evidence="3" type="ORF">CO003_00720</name>
</gene>
<dbReference type="Gene3D" id="3.30.300.20">
    <property type="match status" value="1"/>
</dbReference>
<dbReference type="PANTHER" id="PTHR33515:SF1">
    <property type="entry name" value="RIBOSOME-BINDING FACTOR A, CHLOROPLASTIC-RELATED"/>
    <property type="match status" value="1"/>
</dbReference>
<comment type="function">
    <text evidence="2">One of several proteins that assist in the late maturation steps of the functional core of the 30S ribosomal subunit. Associates with free 30S ribosomal subunits (but not with 30S subunits that are part of 70S ribosomes or polysomes). Required for efficient processing of 16S rRNA. May interact with the 5'-terminal helix region of 16S rRNA.</text>
</comment>
<evidence type="ECO:0000313" key="4">
    <source>
        <dbReference type="Proteomes" id="UP000231673"/>
    </source>
</evidence>
<dbReference type="InterPro" id="IPR000238">
    <property type="entry name" value="RbfA"/>
</dbReference>
<protein>
    <recommendedName>
        <fullName evidence="2">Ribosome-binding factor A</fullName>
    </recommendedName>
</protein>
<dbReference type="AlphaFoldDB" id="A0A2M7IE51"/>
<evidence type="ECO:0000256" key="1">
    <source>
        <dbReference type="ARBA" id="ARBA00022517"/>
    </source>
</evidence>
<comment type="caution">
    <text evidence="3">The sequence shown here is derived from an EMBL/GenBank/DDBJ whole genome shotgun (WGS) entry which is preliminary data.</text>
</comment>
<accession>A0A2M7IE51</accession>
<comment type="subcellular location">
    <subcellularLocation>
        <location evidence="2">Cytoplasm</location>
    </subcellularLocation>
</comment>
<proteinExistence type="inferred from homology"/>
<dbReference type="GO" id="GO:0030490">
    <property type="term" value="P:maturation of SSU-rRNA"/>
    <property type="evidence" value="ECO:0007669"/>
    <property type="project" value="UniProtKB-UniRule"/>
</dbReference>
<keyword evidence="2" id="KW-0963">Cytoplasm</keyword>
<keyword evidence="1 2" id="KW-0690">Ribosome biogenesis</keyword>
<dbReference type="SUPFAM" id="SSF89919">
    <property type="entry name" value="Ribosome-binding factor A, RbfA"/>
    <property type="match status" value="1"/>
</dbReference>
<dbReference type="HAMAP" id="MF_00003">
    <property type="entry name" value="RbfA"/>
    <property type="match status" value="1"/>
</dbReference>
<evidence type="ECO:0000256" key="2">
    <source>
        <dbReference type="HAMAP-Rule" id="MF_00003"/>
    </source>
</evidence>
<organism evidence="3 4">
    <name type="scientific">Candidatus Portnoybacteria bacterium CG_4_8_14_3_um_filter_44_15</name>
    <dbReference type="NCBI Taxonomy" id="1974803"/>
    <lineage>
        <taxon>Bacteria</taxon>
        <taxon>Candidatus Portnoyibacteriota</taxon>
    </lineage>
</organism>